<comment type="caution">
    <text evidence="1">The sequence shown here is derived from an EMBL/GenBank/DDBJ whole genome shotgun (WGS) entry which is preliminary data.</text>
</comment>
<evidence type="ECO:0000313" key="1">
    <source>
        <dbReference type="EMBL" id="ORV69866.1"/>
    </source>
</evidence>
<dbReference type="AlphaFoldDB" id="A0A1X1VLC1"/>
<name>A0A1X1VLC1_MYCGO</name>
<proteinExistence type="predicted"/>
<gene>
    <name evidence="1" type="ORF">AWC08_06045</name>
</gene>
<reference evidence="1 2" key="1">
    <citation type="submission" date="2016-01" db="EMBL/GenBank/DDBJ databases">
        <title>The new phylogeny of the genus Mycobacterium.</title>
        <authorList>
            <person name="Tarcisio F."/>
            <person name="Conor M."/>
            <person name="Antonella G."/>
            <person name="Elisabetta G."/>
            <person name="Giulia F.S."/>
            <person name="Sara T."/>
            <person name="Anna F."/>
            <person name="Clotilde B."/>
            <person name="Roberto B."/>
            <person name="Veronica D.S."/>
            <person name="Fabio R."/>
            <person name="Monica P."/>
            <person name="Olivier J."/>
            <person name="Enrico T."/>
            <person name="Nicola S."/>
        </authorList>
    </citation>
    <scope>NUCLEOTIDE SEQUENCE [LARGE SCALE GENOMIC DNA]</scope>
    <source>
        <strain evidence="1 2">DSM 44160</strain>
    </source>
</reference>
<dbReference type="Proteomes" id="UP000193928">
    <property type="component" value="Unassembled WGS sequence"/>
</dbReference>
<evidence type="ECO:0000313" key="2">
    <source>
        <dbReference type="Proteomes" id="UP000193928"/>
    </source>
</evidence>
<dbReference type="RefSeq" id="WP_069435160.1">
    <property type="nucleotide sequence ID" value="NZ_JACKSU010000132.1"/>
</dbReference>
<protein>
    <submittedName>
        <fullName evidence="1">Uncharacterized protein</fullName>
    </submittedName>
</protein>
<sequence>MTNARKPIPLIEGYHWQHPLPTMFWPDRYGGLISAEDRAVALAVVEMVDAWRRNDPAAVANILRSADILHVAALAAYFLSRPIRHDPNPPAIAALLRERARQNYRVRLQHSTLMGTDWDDGGTADQIMLADLDMITLAELIAADDEHGVQQFIGRTGGIDQTPVFGSASCGTRLLAGVWTADGLAQLRKQYGGQQ</sequence>
<dbReference type="EMBL" id="LQOY01000230">
    <property type="protein sequence ID" value="ORV69866.1"/>
    <property type="molecule type" value="Genomic_DNA"/>
</dbReference>
<keyword evidence="2" id="KW-1185">Reference proteome</keyword>
<accession>A0A1X1VLC1</accession>
<organism evidence="1 2">
    <name type="scientific">Mycobacterium gordonae</name>
    <dbReference type="NCBI Taxonomy" id="1778"/>
    <lineage>
        <taxon>Bacteria</taxon>
        <taxon>Bacillati</taxon>
        <taxon>Actinomycetota</taxon>
        <taxon>Actinomycetes</taxon>
        <taxon>Mycobacteriales</taxon>
        <taxon>Mycobacteriaceae</taxon>
        <taxon>Mycobacterium</taxon>
    </lineage>
</organism>